<gene>
    <name evidence="2" type="ORF">SAMN02745172_00988</name>
</gene>
<keyword evidence="3" id="KW-1185">Reference proteome</keyword>
<dbReference type="InterPro" id="IPR029068">
    <property type="entry name" value="Glyas_Bleomycin-R_OHBP_Dase"/>
</dbReference>
<reference evidence="2 3" key="1">
    <citation type="submission" date="2016-12" db="EMBL/GenBank/DDBJ databases">
        <authorList>
            <person name="Song W.-J."/>
            <person name="Kurnit D.M."/>
        </authorList>
    </citation>
    <scope>NUCLEOTIDE SEQUENCE [LARGE SCALE GENOMIC DNA]</scope>
    <source>
        <strain evidence="2 3">DSM 19599</strain>
    </source>
</reference>
<keyword evidence="2" id="KW-0560">Oxidoreductase</keyword>
<accession>A0A1M7ZBZ6</accession>
<dbReference type="STRING" id="1123029.SAMN02745172_00988"/>
<evidence type="ECO:0000313" key="3">
    <source>
        <dbReference type="Proteomes" id="UP000186406"/>
    </source>
</evidence>
<dbReference type="CDD" id="cd07262">
    <property type="entry name" value="VOC_like"/>
    <property type="match status" value="1"/>
</dbReference>
<dbReference type="OrthoDB" id="9807407at2"/>
<dbReference type="Pfam" id="PF00903">
    <property type="entry name" value="Glyoxalase"/>
    <property type="match status" value="1"/>
</dbReference>
<dbReference type="PANTHER" id="PTHR35006:SF2">
    <property type="entry name" value="GLYOXALASE FAMILY PROTEIN (AFU_ORTHOLOGUE AFUA_5G14830)"/>
    <property type="match status" value="1"/>
</dbReference>
<dbReference type="PROSITE" id="PS51819">
    <property type="entry name" value="VOC"/>
    <property type="match status" value="1"/>
</dbReference>
<organism evidence="2 3">
    <name type="scientific">Pseudoxanthobacter soli DSM 19599</name>
    <dbReference type="NCBI Taxonomy" id="1123029"/>
    <lineage>
        <taxon>Bacteria</taxon>
        <taxon>Pseudomonadati</taxon>
        <taxon>Pseudomonadota</taxon>
        <taxon>Alphaproteobacteria</taxon>
        <taxon>Hyphomicrobiales</taxon>
        <taxon>Segnochrobactraceae</taxon>
        <taxon>Pseudoxanthobacter</taxon>
    </lineage>
</organism>
<dbReference type="Gene3D" id="3.10.180.10">
    <property type="entry name" value="2,3-Dihydroxybiphenyl 1,2-Dioxygenase, domain 1"/>
    <property type="match status" value="1"/>
</dbReference>
<dbReference type="InterPro" id="IPR037523">
    <property type="entry name" value="VOC_core"/>
</dbReference>
<dbReference type="EMBL" id="FRXO01000002">
    <property type="protein sequence ID" value="SHO62383.1"/>
    <property type="molecule type" value="Genomic_DNA"/>
</dbReference>
<dbReference type="GO" id="GO:0051213">
    <property type="term" value="F:dioxygenase activity"/>
    <property type="evidence" value="ECO:0007669"/>
    <property type="project" value="UniProtKB-KW"/>
</dbReference>
<dbReference type="RefSeq" id="WP_073626226.1">
    <property type="nucleotide sequence ID" value="NZ_FRXO01000002.1"/>
</dbReference>
<proteinExistence type="predicted"/>
<feature type="domain" description="VOC" evidence="1">
    <location>
        <begin position="1"/>
        <end position="128"/>
    </location>
</feature>
<keyword evidence="2" id="KW-0223">Dioxygenase</keyword>
<dbReference type="Proteomes" id="UP000186406">
    <property type="component" value="Unassembled WGS sequence"/>
</dbReference>
<dbReference type="InterPro" id="IPR004360">
    <property type="entry name" value="Glyas_Fos-R_dOase_dom"/>
</dbReference>
<name>A0A1M7ZBZ6_9HYPH</name>
<dbReference type="SUPFAM" id="SSF54593">
    <property type="entry name" value="Glyoxalase/Bleomycin resistance protein/Dihydroxybiphenyl dioxygenase"/>
    <property type="match status" value="1"/>
</dbReference>
<evidence type="ECO:0000259" key="1">
    <source>
        <dbReference type="PROSITE" id="PS51819"/>
    </source>
</evidence>
<dbReference type="PANTHER" id="PTHR35006">
    <property type="entry name" value="GLYOXALASE FAMILY PROTEIN (AFU_ORTHOLOGUE AFUA_5G14830)"/>
    <property type="match status" value="1"/>
</dbReference>
<evidence type="ECO:0000313" key="2">
    <source>
        <dbReference type="EMBL" id="SHO62383.1"/>
    </source>
</evidence>
<dbReference type="AlphaFoldDB" id="A0A1M7ZBZ6"/>
<protein>
    <submittedName>
        <fullName evidence="2">Catechol 2,3-dioxygenase</fullName>
    </submittedName>
</protein>
<sequence>MMDHVGITVSDFGRSIAFYRAALEPLGIAVQMEVTPEMTGGTDRHAGFGTEGKPFFWIGTGGRAGGAAGIHIAFAAANRAEVDAFYAAAMAAGGSDNGAPGLRPHYHAHYYGAFVLDPDGCNIEAVCHTPPA</sequence>